<dbReference type="EMBL" id="JBHUCX010000033">
    <property type="protein sequence ID" value="MFD1675650.1"/>
    <property type="molecule type" value="Genomic_DNA"/>
</dbReference>
<evidence type="ECO:0000313" key="1">
    <source>
        <dbReference type="EMBL" id="MFD1675650.1"/>
    </source>
</evidence>
<gene>
    <name evidence="1" type="ORF">ACFSB2_13195</name>
</gene>
<dbReference type="RefSeq" id="WP_377943536.1">
    <property type="nucleotide sequence ID" value="NZ_JBHUCX010000033.1"/>
</dbReference>
<dbReference type="Proteomes" id="UP001597079">
    <property type="component" value="Unassembled WGS sequence"/>
</dbReference>
<organism evidence="1 2">
    <name type="scientific">Alicyclobacillus fodiniaquatilis</name>
    <dbReference type="NCBI Taxonomy" id="1661150"/>
    <lineage>
        <taxon>Bacteria</taxon>
        <taxon>Bacillati</taxon>
        <taxon>Bacillota</taxon>
        <taxon>Bacilli</taxon>
        <taxon>Bacillales</taxon>
        <taxon>Alicyclobacillaceae</taxon>
        <taxon>Alicyclobacillus</taxon>
    </lineage>
</organism>
<dbReference type="InterPro" id="IPR058002">
    <property type="entry name" value="Gp82"/>
</dbReference>
<sequence length="155" mass="17676">MEIVKDRELHVGQKVRVYMNLNRGDSVFSIVDQSSGLVVAYANSVTLTDTTFKVRESGRQRVLRDNRKNVHAWAIGFFQSADCDKAESLTESVYYNPYKVSTFVYEESGEEITFAPIAHFENRRVWITPQTTVRELIFRQGGLFDGDDTNAKLLG</sequence>
<name>A0ABW4JJM5_9BACL</name>
<proteinExistence type="predicted"/>
<evidence type="ECO:0000313" key="2">
    <source>
        <dbReference type="Proteomes" id="UP001597079"/>
    </source>
</evidence>
<reference evidence="2" key="1">
    <citation type="journal article" date="2019" name="Int. J. Syst. Evol. Microbiol.">
        <title>The Global Catalogue of Microorganisms (GCM) 10K type strain sequencing project: providing services to taxonomists for standard genome sequencing and annotation.</title>
        <authorList>
            <consortium name="The Broad Institute Genomics Platform"/>
            <consortium name="The Broad Institute Genome Sequencing Center for Infectious Disease"/>
            <person name="Wu L."/>
            <person name="Ma J."/>
        </authorList>
    </citation>
    <scope>NUCLEOTIDE SEQUENCE [LARGE SCALE GENOMIC DNA]</scope>
    <source>
        <strain evidence="2">CGMCC 1.12286</strain>
    </source>
</reference>
<keyword evidence="2" id="KW-1185">Reference proteome</keyword>
<accession>A0ABW4JJM5</accession>
<dbReference type="Pfam" id="PF25735">
    <property type="entry name" value="Phage_L5_gp82"/>
    <property type="match status" value="1"/>
</dbReference>
<protein>
    <submittedName>
        <fullName evidence="1">Uncharacterized protein</fullName>
    </submittedName>
</protein>
<comment type="caution">
    <text evidence="1">The sequence shown here is derived from an EMBL/GenBank/DDBJ whole genome shotgun (WGS) entry which is preliminary data.</text>
</comment>